<reference evidence="1" key="1">
    <citation type="submission" date="2020-05" db="EMBL/GenBank/DDBJ databases">
        <title>Mycena genomes resolve the evolution of fungal bioluminescence.</title>
        <authorList>
            <person name="Tsai I.J."/>
        </authorList>
    </citation>
    <scope>NUCLEOTIDE SEQUENCE</scope>
    <source>
        <strain evidence="1">160909Yilan</strain>
    </source>
</reference>
<evidence type="ECO:0000313" key="1">
    <source>
        <dbReference type="EMBL" id="KAF7337275.1"/>
    </source>
</evidence>
<proteinExistence type="predicted"/>
<sequence>MDGMSLEQLWGSARRTAAKFVGPIVFKPCSKAWLAQANRIFPELQEVAHVEDYVCIDEVRFALRIANKRHINTEGYLFVCPPQDFRTGTEAHADLYRWPDCPAYWSLDPSGVVRLSTEDAGIIGLPAIHIETTLRGSSWDRSVYKGLRRFQEGKGLDSESREVARWPEYALYEVLRDVDSGVPFPAREVNDWPCRWWCKQDDPALCQSLGHYL</sequence>
<comment type="caution">
    <text evidence="1">The sequence shown here is derived from an EMBL/GenBank/DDBJ whole genome shotgun (WGS) entry which is preliminary data.</text>
</comment>
<accession>A0A8H6X9R4</accession>
<gene>
    <name evidence="1" type="ORF">MSAN_02280000</name>
</gene>
<name>A0A8H6X9R4_9AGAR</name>
<dbReference type="EMBL" id="JACAZH010000035">
    <property type="protein sequence ID" value="KAF7337275.1"/>
    <property type="molecule type" value="Genomic_DNA"/>
</dbReference>
<evidence type="ECO:0000313" key="2">
    <source>
        <dbReference type="Proteomes" id="UP000623467"/>
    </source>
</evidence>
<dbReference type="AlphaFoldDB" id="A0A8H6X9R4"/>
<keyword evidence="2" id="KW-1185">Reference proteome</keyword>
<dbReference type="Proteomes" id="UP000623467">
    <property type="component" value="Unassembled WGS sequence"/>
</dbReference>
<dbReference type="OrthoDB" id="10333939at2759"/>
<organism evidence="1 2">
    <name type="scientific">Mycena sanguinolenta</name>
    <dbReference type="NCBI Taxonomy" id="230812"/>
    <lineage>
        <taxon>Eukaryota</taxon>
        <taxon>Fungi</taxon>
        <taxon>Dikarya</taxon>
        <taxon>Basidiomycota</taxon>
        <taxon>Agaricomycotina</taxon>
        <taxon>Agaricomycetes</taxon>
        <taxon>Agaricomycetidae</taxon>
        <taxon>Agaricales</taxon>
        <taxon>Marasmiineae</taxon>
        <taxon>Mycenaceae</taxon>
        <taxon>Mycena</taxon>
    </lineage>
</organism>
<protein>
    <submittedName>
        <fullName evidence="1">Uncharacterized protein</fullName>
    </submittedName>
</protein>